<proteinExistence type="predicted"/>
<dbReference type="GO" id="GO:0006508">
    <property type="term" value="P:proteolysis"/>
    <property type="evidence" value="ECO:0007669"/>
    <property type="project" value="InterPro"/>
</dbReference>
<organism evidence="2 3">
    <name type="scientific">Panicum miliaceum</name>
    <name type="common">Proso millet</name>
    <name type="synonym">Broomcorn millet</name>
    <dbReference type="NCBI Taxonomy" id="4540"/>
    <lineage>
        <taxon>Eukaryota</taxon>
        <taxon>Viridiplantae</taxon>
        <taxon>Streptophyta</taxon>
        <taxon>Embryophyta</taxon>
        <taxon>Tracheophyta</taxon>
        <taxon>Spermatophyta</taxon>
        <taxon>Magnoliopsida</taxon>
        <taxon>Liliopsida</taxon>
        <taxon>Poales</taxon>
        <taxon>Poaceae</taxon>
        <taxon>PACMAD clade</taxon>
        <taxon>Panicoideae</taxon>
        <taxon>Panicodae</taxon>
        <taxon>Paniceae</taxon>
        <taxon>Panicinae</taxon>
        <taxon>Panicum</taxon>
        <taxon>Panicum sect. Panicum</taxon>
    </lineage>
</organism>
<dbReference type="PANTHER" id="PTHR33471:SF7">
    <property type="entry name" value="ATP-DEPENDENT ZINC METALLOPROTEASE-RELATED"/>
    <property type="match status" value="1"/>
</dbReference>
<dbReference type="SUPFAM" id="SSF140990">
    <property type="entry name" value="FtsH protease domain-like"/>
    <property type="match status" value="1"/>
</dbReference>
<evidence type="ECO:0000313" key="3">
    <source>
        <dbReference type="Proteomes" id="UP000275267"/>
    </source>
</evidence>
<dbReference type="GO" id="GO:0005524">
    <property type="term" value="F:ATP binding"/>
    <property type="evidence" value="ECO:0007669"/>
    <property type="project" value="InterPro"/>
</dbReference>
<name>A0A3L6RRP1_PANMI</name>
<dbReference type="Gene3D" id="1.20.58.760">
    <property type="entry name" value="Peptidase M41"/>
    <property type="match status" value="1"/>
</dbReference>
<dbReference type="EMBL" id="PQIB02000007">
    <property type="protein sequence ID" value="RLN07964.1"/>
    <property type="molecule type" value="Genomic_DNA"/>
</dbReference>
<dbReference type="PANTHER" id="PTHR33471">
    <property type="entry name" value="ATP-DEPENDENT ZINC METALLOPROTEASE-RELATED"/>
    <property type="match status" value="1"/>
</dbReference>
<evidence type="ECO:0000256" key="1">
    <source>
        <dbReference type="SAM" id="MobiDB-lite"/>
    </source>
</evidence>
<keyword evidence="3" id="KW-1185">Reference proteome</keyword>
<dbReference type="InterPro" id="IPR037219">
    <property type="entry name" value="Peptidase_M41-like"/>
</dbReference>
<dbReference type="GO" id="GO:0004222">
    <property type="term" value="F:metalloendopeptidase activity"/>
    <property type="evidence" value="ECO:0007669"/>
    <property type="project" value="InterPro"/>
</dbReference>
<dbReference type="FunFam" id="1.20.58.760:FF:000007">
    <property type="entry name" value="ATP-dependent zinc metalloprotease"/>
    <property type="match status" value="1"/>
</dbReference>
<evidence type="ECO:0000313" key="2">
    <source>
        <dbReference type="EMBL" id="RLN07964.1"/>
    </source>
</evidence>
<dbReference type="OrthoDB" id="66620at2759"/>
<protein>
    <submittedName>
        <fullName evidence="2">Uncharacterized protein</fullName>
    </submittedName>
</protein>
<feature type="compositionally biased region" description="Polar residues" evidence="1">
    <location>
        <begin position="390"/>
        <end position="399"/>
    </location>
</feature>
<feature type="compositionally biased region" description="Low complexity" evidence="1">
    <location>
        <begin position="406"/>
        <end position="415"/>
    </location>
</feature>
<dbReference type="STRING" id="4540.A0A3L6RRP1"/>
<dbReference type="GO" id="GO:0004176">
    <property type="term" value="F:ATP-dependent peptidase activity"/>
    <property type="evidence" value="ECO:0007669"/>
    <property type="project" value="InterPro"/>
</dbReference>
<accession>A0A3L6RRP1</accession>
<comment type="caution">
    <text evidence="2">The sequence shown here is derived from an EMBL/GenBank/DDBJ whole genome shotgun (WGS) entry which is preliminary data.</text>
</comment>
<dbReference type="AlphaFoldDB" id="A0A3L6RRP1"/>
<dbReference type="Proteomes" id="UP000275267">
    <property type="component" value="Unassembled WGS sequence"/>
</dbReference>
<reference evidence="3" key="1">
    <citation type="journal article" date="2019" name="Nat. Commun.">
        <title>The genome of broomcorn millet.</title>
        <authorList>
            <person name="Zou C."/>
            <person name="Miki D."/>
            <person name="Li D."/>
            <person name="Tang Q."/>
            <person name="Xiao L."/>
            <person name="Rajput S."/>
            <person name="Deng P."/>
            <person name="Jia W."/>
            <person name="Huang R."/>
            <person name="Zhang M."/>
            <person name="Sun Y."/>
            <person name="Hu J."/>
            <person name="Fu X."/>
            <person name="Schnable P.S."/>
            <person name="Li F."/>
            <person name="Zhang H."/>
            <person name="Feng B."/>
            <person name="Zhu X."/>
            <person name="Liu R."/>
            <person name="Schnable J.C."/>
            <person name="Zhu J.-K."/>
            <person name="Zhang H."/>
        </authorList>
    </citation>
    <scope>NUCLEOTIDE SEQUENCE [LARGE SCALE GENOMIC DNA]</scope>
</reference>
<gene>
    <name evidence="2" type="ORF">C2845_PM11G15490</name>
</gene>
<sequence length="489" mass="52303">MATPTASLRLPLASSPAAARAFSSPKRFSVEPAAAAAGTAATQVVAVPVPPGRDWEVLDACIDADDMRLVGRAYQFLVDRGVLANFGKCKNIVLEGPREVTPTVLKEMTGLEAAKLAPKKWGLSGSSPYVLVGFLGGVSFLLTQGIDLRPKLGAVLALATADAIFLGGTCLAQISSFWPPFKRRILVHEAGHLLTAYLMGCPIRGVILDPFVALRMGIQGQAGTQFWDEKMEKELAEGHLSSTAFDRYSMILFAGIAAEALVYGEAEGGENDENLFRSLCILLNPPLSVAQMANRARWSVMQSYNLLKWHKKAHRAVVKALEEGHSLSIVGLEIAEPRSREKQQSGLCPSSNKLGYTRKEANSNLAFGLLLSTCRSTLLNNGGGDDETNKSYPRNSHLTSKPPCPSSSTAANSTSPVDESKIKLVMCVYKGLNCVESEPCFCCTLEQPAPRCYCTHGECEAKCPFCYPPPCSPGTAAEGRAGSSSNATL</sequence>
<feature type="region of interest" description="Disordered" evidence="1">
    <location>
        <begin position="382"/>
        <end position="415"/>
    </location>
</feature>